<dbReference type="FunFam" id="1.25.40.10:FF:000158">
    <property type="entry name" value="pentatricopeptide repeat-containing protein At2g33680"/>
    <property type="match status" value="1"/>
</dbReference>
<sequence>MKIEGIDPDGVTFVSVLSACSHEGLMKQSRRYFLSIAGDHGLDHRKEHYCCMVDSLGRSGRLDLAEELITTMPFRPDGVEWGMLLAACKLHRDGDRGARAAERVFDLDPGNVAPYVLLANIYAVLGKHDQVAAVRRMMIARGVKKQPGVSVIRHDGSLHRFVAGDLSHPRSPEIIAELDRLSAGIKEAGYVPDTIEVLHHVAEESKDELLCHHSERLAIAFGLMVIQDDRANPRKPVRVLKNLRVCSDCHSFTKLVSKLVVRKIIVRDASRFHHFEHGKCSCGDYW</sequence>
<dbReference type="OrthoDB" id="185373at2759"/>
<dbReference type="InterPro" id="IPR046960">
    <property type="entry name" value="PPR_At4g14850-like_plant"/>
</dbReference>
<evidence type="ECO:0000313" key="4">
    <source>
        <dbReference type="Proteomes" id="UP000001514"/>
    </source>
</evidence>
<dbReference type="KEGG" id="smo:SELMODRAFT_135373"/>
<dbReference type="InterPro" id="IPR046849">
    <property type="entry name" value="E2_motif"/>
</dbReference>
<accession>D8TA74</accession>
<proteinExistence type="predicted"/>
<evidence type="ECO:0000256" key="1">
    <source>
        <dbReference type="ARBA" id="ARBA00022737"/>
    </source>
</evidence>
<dbReference type="InterPro" id="IPR011990">
    <property type="entry name" value="TPR-like_helical_dom_sf"/>
</dbReference>
<dbReference type="GO" id="GO:0009451">
    <property type="term" value="P:RNA modification"/>
    <property type="evidence" value="ECO:0007669"/>
    <property type="project" value="InterPro"/>
</dbReference>
<dbReference type="Gramene" id="EFJ06450">
    <property type="protein sequence ID" value="EFJ06450"/>
    <property type="gene ID" value="SELMODRAFT_135373"/>
</dbReference>
<dbReference type="GO" id="GO:0008270">
    <property type="term" value="F:zinc ion binding"/>
    <property type="evidence" value="ECO:0007669"/>
    <property type="project" value="InterPro"/>
</dbReference>
<keyword evidence="4" id="KW-1185">Reference proteome</keyword>
<dbReference type="OMA" id="TSHPWSE"/>
<gene>
    <name evidence="3" type="ORF">SELMODRAFT_135373</name>
</gene>
<dbReference type="PANTHER" id="PTHR47926:SF533">
    <property type="entry name" value="DYW DOMAIN-CONTAINING PROTEIN"/>
    <property type="match status" value="1"/>
</dbReference>
<evidence type="ECO:0000259" key="2">
    <source>
        <dbReference type="Pfam" id="PF14432"/>
    </source>
</evidence>
<dbReference type="Pfam" id="PF20430">
    <property type="entry name" value="Eplus_motif"/>
    <property type="match status" value="1"/>
</dbReference>
<evidence type="ECO:0000313" key="3">
    <source>
        <dbReference type="EMBL" id="EFJ06450.1"/>
    </source>
</evidence>
<protein>
    <recommendedName>
        <fullName evidence="2">DYW domain-containing protein</fullName>
    </recommendedName>
</protein>
<dbReference type="GO" id="GO:0048731">
    <property type="term" value="P:system development"/>
    <property type="evidence" value="ECO:0007669"/>
    <property type="project" value="UniProtKB-ARBA"/>
</dbReference>
<dbReference type="Pfam" id="PF14432">
    <property type="entry name" value="DYW_deaminase"/>
    <property type="match status" value="1"/>
</dbReference>
<dbReference type="EMBL" id="GL377701">
    <property type="protein sequence ID" value="EFJ06450.1"/>
    <property type="molecule type" value="Genomic_DNA"/>
</dbReference>
<keyword evidence="1" id="KW-0677">Repeat</keyword>
<dbReference type="InterPro" id="IPR002885">
    <property type="entry name" value="PPR_rpt"/>
</dbReference>
<dbReference type="Proteomes" id="UP000001514">
    <property type="component" value="Unassembled WGS sequence"/>
</dbReference>
<dbReference type="HOGENOM" id="CLU_002706_37_1_1"/>
<dbReference type="Pfam" id="PF20431">
    <property type="entry name" value="E_motif"/>
    <property type="match status" value="1"/>
</dbReference>
<feature type="domain" description="DYW" evidence="2">
    <location>
        <begin position="189"/>
        <end position="286"/>
    </location>
</feature>
<dbReference type="InParanoid" id="D8TA74"/>
<dbReference type="Gene3D" id="1.25.40.10">
    <property type="entry name" value="Tetratricopeptide repeat domain"/>
    <property type="match status" value="1"/>
</dbReference>
<dbReference type="eggNOG" id="KOG4197">
    <property type="taxonomic scope" value="Eukaryota"/>
</dbReference>
<reference evidence="3 4" key="1">
    <citation type="journal article" date="2011" name="Science">
        <title>The Selaginella genome identifies genetic changes associated with the evolution of vascular plants.</title>
        <authorList>
            <person name="Banks J.A."/>
            <person name="Nishiyama T."/>
            <person name="Hasebe M."/>
            <person name="Bowman J.L."/>
            <person name="Gribskov M."/>
            <person name="dePamphilis C."/>
            <person name="Albert V.A."/>
            <person name="Aono N."/>
            <person name="Aoyama T."/>
            <person name="Ambrose B.A."/>
            <person name="Ashton N.W."/>
            <person name="Axtell M.J."/>
            <person name="Barker E."/>
            <person name="Barker M.S."/>
            <person name="Bennetzen J.L."/>
            <person name="Bonawitz N.D."/>
            <person name="Chapple C."/>
            <person name="Cheng C."/>
            <person name="Correa L.G."/>
            <person name="Dacre M."/>
            <person name="DeBarry J."/>
            <person name="Dreyer I."/>
            <person name="Elias M."/>
            <person name="Engstrom E.M."/>
            <person name="Estelle M."/>
            <person name="Feng L."/>
            <person name="Finet C."/>
            <person name="Floyd S.K."/>
            <person name="Frommer W.B."/>
            <person name="Fujita T."/>
            <person name="Gramzow L."/>
            <person name="Gutensohn M."/>
            <person name="Harholt J."/>
            <person name="Hattori M."/>
            <person name="Heyl A."/>
            <person name="Hirai T."/>
            <person name="Hiwatashi Y."/>
            <person name="Ishikawa M."/>
            <person name="Iwata M."/>
            <person name="Karol K.G."/>
            <person name="Koehler B."/>
            <person name="Kolukisaoglu U."/>
            <person name="Kubo M."/>
            <person name="Kurata T."/>
            <person name="Lalonde S."/>
            <person name="Li K."/>
            <person name="Li Y."/>
            <person name="Litt A."/>
            <person name="Lyons E."/>
            <person name="Manning G."/>
            <person name="Maruyama T."/>
            <person name="Michael T.P."/>
            <person name="Mikami K."/>
            <person name="Miyazaki S."/>
            <person name="Morinaga S."/>
            <person name="Murata T."/>
            <person name="Mueller-Roeber B."/>
            <person name="Nelson D.R."/>
            <person name="Obara M."/>
            <person name="Oguri Y."/>
            <person name="Olmstead R.G."/>
            <person name="Onodera N."/>
            <person name="Petersen B.L."/>
            <person name="Pils B."/>
            <person name="Prigge M."/>
            <person name="Rensing S.A."/>
            <person name="Riano-Pachon D.M."/>
            <person name="Roberts A.W."/>
            <person name="Sato Y."/>
            <person name="Scheller H.V."/>
            <person name="Schulz B."/>
            <person name="Schulz C."/>
            <person name="Shakirov E.V."/>
            <person name="Shibagaki N."/>
            <person name="Shinohara N."/>
            <person name="Shippen D.E."/>
            <person name="Soerensen I."/>
            <person name="Sotooka R."/>
            <person name="Sugimoto N."/>
            <person name="Sugita M."/>
            <person name="Sumikawa N."/>
            <person name="Tanurdzic M."/>
            <person name="Theissen G."/>
            <person name="Ulvskov P."/>
            <person name="Wakazuki S."/>
            <person name="Weng J.K."/>
            <person name="Willats W.W."/>
            <person name="Wipf D."/>
            <person name="Wolf P.G."/>
            <person name="Yang L."/>
            <person name="Zimmer A.D."/>
            <person name="Zhu Q."/>
            <person name="Mitros T."/>
            <person name="Hellsten U."/>
            <person name="Loque D."/>
            <person name="Otillar R."/>
            <person name="Salamov A."/>
            <person name="Schmutz J."/>
            <person name="Shapiro H."/>
            <person name="Lindquist E."/>
            <person name="Lucas S."/>
            <person name="Rokhsar D."/>
            <person name="Grigoriev I.V."/>
        </authorList>
    </citation>
    <scope>NUCLEOTIDE SEQUENCE [LARGE SCALE GENOMIC DNA]</scope>
</reference>
<dbReference type="InterPro" id="IPR032867">
    <property type="entry name" value="DYW_dom"/>
</dbReference>
<dbReference type="GO" id="GO:0003723">
    <property type="term" value="F:RNA binding"/>
    <property type="evidence" value="ECO:0007669"/>
    <property type="project" value="InterPro"/>
</dbReference>
<dbReference type="AlphaFoldDB" id="D8TA74"/>
<organism evidence="4">
    <name type="scientific">Selaginella moellendorffii</name>
    <name type="common">Spikemoss</name>
    <dbReference type="NCBI Taxonomy" id="88036"/>
    <lineage>
        <taxon>Eukaryota</taxon>
        <taxon>Viridiplantae</taxon>
        <taxon>Streptophyta</taxon>
        <taxon>Embryophyta</taxon>
        <taxon>Tracheophyta</taxon>
        <taxon>Lycopodiopsida</taxon>
        <taxon>Selaginellales</taxon>
        <taxon>Selaginellaceae</taxon>
        <taxon>Selaginella</taxon>
    </lineage>
</organism>
<dbReference type="InterPro" id="IPR046848">
    <property type="entry name" value="E_motif"/>
</dbReference>
<dbReference type="PANTHER" id="PTHR47926">
    <property type="entry name" value="PENTATRICOPEPTIDE REPEAT-CONTAINING PROTEIN"/>
    <property type="match status" value="1"/>
</dbReference>
<dbReference type="PROSITE" id="PS51257">
    <property type="entry name" value="PROKAR_LIPOPROTEIN"/>
    <property type="match status" value="1"/>
</dbReference>
<dbReference type="Pfam" id="PF01535">
    <property type="entry name" value="PPR"/>
    <property type="match status" value="1"/>
</dbReference>
<name>D8TA74_SELML</name>